<feature type="region of interest" description="Disordered" evidence="1">
    <location>
        <begin position="11"/>
        <end position="46"/>
    </location>
</feature>
<dbReference type="AlphaFoldDB" id="A0A9W9YV14"/>
<gene>
    <name evidence="2" type="ORF">OS493_035772</name>
</gene>
<feature type="compositionally biased region" description="Low complexity" evidence="1">
    <location>
        <begin position="20"/>
        <end position="30"/>
    </location>
</feature>
<feature type="compositionally biased region" description="Basic and acidic residues" evidence="1">
    <location>
        <begin position="31"/>
        <end position="46"/>
    </location>
</feature>
<name>A0A9W9YV14_9CNID</name>
<dbReference type="Proteomes" id="UP001163046">
    <property type="component" value="Unassembled WGS sequence"/>
</dbReference>
<accession>A0A9W9YV14</accession>
<protein>
    <submittedName>
        <fullName evidence="2">Uncharacterized protein</fullName>
    </submittedName>
</protein>
<comment type="caution">
    <text evidence="2">The sequence shown here is derived from an EMBL/GenBank/DDBJ whole genome shotgun (WGS) entry which is preliminary data.</text>
</comment>
<sequence length="113" mass="12947">MASPIPMYYALDEPYPDSITNTFNRGTTNRGRPDGHVYDEPEVDPRRRPYVVVENPRGVVYSHDYDEPPTDEELLSIRRLSHPSHGILKSGSGAPNMRYLPQSPQDDRHMQII</sequence>
<evidence type="ECO:0000313" key="2">
    <source>
        <dbReference type="EMBL" id="KAJ7369880.1"/>
    </source>
</evidence>
<evidence type="ECO:0000256" key="1">
    <source>
        <dbReference type="SAM" id="MobiDB-lite"/>
    </source>
</evidence>
<proteinExistence type="predicted"/>
<organism evidence="2 3">
    <name type="scientific">Desmophyllum pertusum</name>
    <dbReference type="NCBI Taxonomy" id="174260"/>
    <lineage>
        <taxon>Eukaryota</taxon>
        <taxon>Metazoa</taxon>
        <taxon>Cnidaria</taxon>
        <taxon>Anthozoa</taxon>
        <taxon>Hexacorallia</taxon>
        <taxon>Scleractinia</taxon>
        <taxon>Caryophylliina</taxon>
        <taxon>Caryophylliidae</taxon>
        <taxon>Desmophyllum</taxon>
    </lineage>
</organism>
<feature type="region of interest" description="Disordered" evidence="1">
    <location>
        <begin position="85"/>
        <end position="113"/>
    </location>
</feature>
<reference evidence="2" key="1">
    <citation type="submission" date="2023-01" db="EMBL/GenBank/DDBJ databases">
        <title>Genome assembly of the deep-sea coral Lophelia pertusa.</title>
        <authorList>
            <person name="Herrera S."/>
            <person name="Cordes E."/>
        </authorList>
    </citation>
    <scope>NUCLEOTIDE SEQUENCE</scope>
    <source>
        <strain evidence="2">USNM1676648</strain>
        <tissue evidence="2">Polyp</tissue>
    </source>
</reference>
<keyword evidence="3" id="KW-1185">Reference proteome</keyword>
<dbReference type="EMBL" id="MU826881">
    <property type="protein sequence ID" value="KAJ7369880.1"/>
    <property type="molecule type" value="Genomic_DNA"/>
</dbReference>
<evidence type="ECO:0000313" key="3">
    <source>
        <dbReference type="Proteomes" id="UP001163046"/>
    </source>
</evidence>